<comment type="caution">
    <text evidence="1">The sequence shown here is derived from an EMBL/GenBank/DDBJ whole genome shotgun (WGS) entry which is preliminary data.</text>
</comment>
<dbReference type="EMBL" id="NESQ01000280">
    <property type="protein sequence ID" value="PUU74677.1"/>
    <property type="molecule type" value="Genomic_DNA"/>
</dbReference>
<evidence type="ECO:0000313" key="1">
    <source>
        <dbReference type="EMBL" id="PUU74677.1"/>
    </source>
</evidence>
<sequence length="55" mass="6237">MEAQDFYIPSTDETLKLVADLGDITFLSDEKLFTRISDHDQAVLQPSLFKAVHEP</sequence>
<organism evidence="1 2">
    <name type="scientific">Tuber borchii</name>
    <name type="common">White truffle</name>
    <dbReference type="NCBI Taxonomy" id="42251"/>
    <lineage>
        <taxon>Eukaryota</taxon>
        <taxon>Fungi</taxon>
        <taxon>Dikarya</taxon>
        <taxon>Ascomycota</taxon>
        <taxon>Pezizomycotina</taxon>
        <taxon>Pezizomycetes</taxon>
        <taxon>Pezizales</taxon>
        <taxon>Tuberaceae</taxon>
        <taxon>Tuber</taxon>
    </lineage>
</organism>
<evidence type="ECO:0000313" key="2">
    <source>
        <dbReference type="Proteomes" id="UP000244722"/>
    </source>
</evidence>
<dbReference type="AlphaFoldDB" id="A0A2T6ZGR3"/>
<dbReference type="Proteomes" id="UP000244722">
    <property type="component" value="Unassembled WGS sequence"/>
</dbReference>
<gene>
    <name evidence="1" type="ORF">B9Z19DRAFT_1132795</name>
</gene>
<proteinExistence type="predicted"/>
<name>A0A2T6ZGR3_TUBBO</name>
<reference evidence="1 2" key="1">
    <citation type="submission" date="2017-04" db="EMBL/GenBank/DDBJ databases">
        <title>Draft genome sequence of Tuber borchii Vittad., a whitish edible truffle.</title>
        <authorList>
            <consortium name="DOE Joint Genome Institute"/>
            <person name="Murat C."/>
            <person name="Kuo A."/>
            <person name="Barry K.W."/>
            <person name="Clum A."/>
            <person name="Dockter R.B."/>
            <person name="Fauchery L."/>
            <person name="Iotti M."/>
            <person name="Kohler A."/>
            <person name="Labutti K."/>
            <person name="Lindquist E.A."/>
            <person name="Lipzen A."/>
            <person name="Ohm R.A."/>
            <person name="Wang M."/>
            <person name="Grigoriev I.V."/>
            <person name="Zambonelli A."/>
            <person name="Martin F.M."/>
        </authorList>
    </citation>
    <scope>NUCLEOTIDE SEQUENCE [LARGE SCALE GENOMIC DNA]</scope>
    <source>
        <strain evidence="1 2">Tbo3840</strain>
    </source>
</reference>
<keyword evidence="2" id="KW-1185">Reference proteome</keyword>
<accession>A0A2T6ZGR3</accession>
<protein>
    <submittedName>
        <fullName evidence="1">Uncharacterized protein</fullName>
    </submittedName>
</protein>